<evidence type="ECO:0000256" key="3">
    <source>
        <dbReference type="ARBA" id="ARBA00023445"/>
    </source>
</evidence>
<dbReference type="PANTHER" id="PTHR10366:SF834">
    <property type="entry name" value="NAD-DEPENDENT EPIMERASE_DEHYDRATASE DOMAIN-CONTAINING PROTEIN"/>
    <property type="match status" value="1"/>
</dbReference>
<dbReference type="GO" id="GO:0016616">
    <property type="term" value="F:oxidoreductase activity, acting on the CH-OH group of donors, NAD or NADP as acceptor"/>
    <property type="evidence" value="ECO:0007669"/>
    <property type="project" value="TreeGrafter"/>
</dbReference>
<accession>A0A087HMA0</accession>
<dbReference type="InterPro" id="IPR050425">
    <property type="entry name" value="NAD(P)_dehydrat-like"/>
</dbReference>
<keyword evidence="2" id="KW-0560">Oxidoreductase</keyword>
<dbReference type="EMBL" id="CM002869">
    <property type="protein sequence ID" value="KFK43252.1"/>
    <property type="molecule type" value="Genomic_DNA"/>
</dbReference>
<proteinExistence type="inferred from homology"/>
<evidence type="ECO:0000313" key="6">
    <source>
        <dbReference type="Proteomes" id="UP000029120"/>
    </source>
</evidence>
<dbReference type="SUPFAM" id="SSF51735">
    <property type="entry name" value="NAD(P)-binding Rossmann-fold domains"/>
    <property type="match status" value="1"/>
</dbReference>
<dbReference type="Proteomes" id="UP000029120">
    <property type="component" value="Chromosome 1"/>
</dbReference>
<dbReference type="OMA" id="CEEEKQW"/>
<dbReference type="PANTHER" id="PTHR10366">
    <property type="entry name" value="NAD DEPENDENT EPIMERASE/DEHYDRATASE"/>
    <property type="match status" value="1"/>
</dbReference>
<evidence type="ECO:0000259" key="4">
    <source>
        <dbReference type="Pfam" id="PF01370"/>
    </source>
</evidence>
<reference evidence="6" key="1">
    <citation type="journal article" date="2015" name="Nat. Plants">
        <title>Genome expansion of Arabis alpina linked with retrotransposition and reduced symmetric DNA methylation.</title>
        <authorList>
            <person name="Willing E.M."/>
            <person name="Rawat V."/>
            <person name="Mandakova T."/>
            <person name="Maumus F."/>
            <person name="James G.V."/>
            <person name="Nordstroem K.J."/>
            <person name="Becker C."/>
            <person name="Warthmann N."/>
            <person name="Chica C."/>
            <person name="Szarzynska B."/>
            <person name="Zytnicki M."/>
            <person name="Albani M.C."/>
            <person name="Kiefer C."/>
            <person name="Bergonzi S."/>
            <person name="Castaings L."/>
            <person name="Mateos J.L."/>
            <person name="Berns M.C."/>
            <person name="Bujdoso N."/>
            <person name="Piofczyk T."/>
            <person name="de Lorenzo L."/>
            <person name="Barrero-Sicilia C."/>
            <person name="Mateos I."/>
            <person name="Piednoel M."/>
            <person name="Hagmann J."/>
            <person name="Chen-Min-Tao R."/>
            <person name="Iglesias-Fernandez R."/>
            <person name="Schuster S.C."/>
            <person name="Alonso-Blanco C."/>
            <person name="Roudier F."/>
            <person name="Carbonero P."/>
            <person name="Paz-Ares J."/>
            <person name="Davis S.J."/>
            <person name="Pecinka A."/>
            <person name="Quesneville H."/>
            <person name="Colot V."/>
            <person name="Lysak M.A."/>
            <person name="Weigel D."/>
            <person name="Coupland G."/>
            <person name="Schneeberger K."/>
        </authorList>
    </citation>
    <scope>NUCLEOTIDE SEQUENCE [LARGE SCALE GENOMIC DNA]</scope>
    <source>
        <strain evidence="6">cv. Pajares</strain>
    </source>
</reference>
<dbReference type="OrthoDB" id="2735536at2759"/>
<gene>
    <name evidence="5" type="ordered locus">AALP_Aa1g099600</name>
</gene>
<protein>
    <recommendedName>
        <fullName evidence="4">NAD-dependent epimerase/dehydratase domain-containing protein</fullName>
    </recommendedName>
</protein>
<dbReference type="Gene3D" id="3.40.50.720">
    <property type="entry name" value="NAD(P)-binding Rossmann-like Domain"/>
    <property type="match status" value="1"/>
</dbReference>
<dbReference type="eggNOG" id="KOG1502">
    <property type="taxonomic scope" value="Eukaryota"/>
</dbReference>
<evidence type="ECO:0000256" key="2">
    <source>
        <dbReference type="ARBA" id="ARBA00023002"/>
    </source>
</evidence>
<name>A0A087HMA0_ARAAL</name>
<keyword evidence="1" id="KW-0521">NADP</keyword>
<feature type="domain" description="NAD-dependent epimerase/dehydratase" evidence="4">
    <location>
        <begin position="8"/>
        <end position="247"/>
    </location>
</feature>
<evidence type="ECO:0000256" key="1">
    <source>
        <dbReference type="ARBA" id="ARBA00022857"/>
    </source>
</evidence>
<dbReference type="Pfam" id="PF01370">
    <property type="entry name" value="Epimerase"/>
    <property type="match status" value="1"/>
</dbReference>
<dbReference type="Gramene" id="KFK43252">
    <property type="protein sequence ID" value="KFK43252"/>
    <property type="gene ID" value="AALP_AA1G099600"/>
</dbReference>
<dbReference type="InterPro" id="IPR001509">
    <property type="entry name" value="Epimerase_deHydtase"/>
</dbReference>
<organism evidence="5 6">
    <name type="scientific">Arabis alpina</name>
    <name type="common">Alpine rock-cress</name>
    <dbReference type="NCBI Taxonomy" id="50452"/>
    <lineage>
        <taxon>Eukaryota</taxon>
        <taxon>Viridiplantae</taxon>
        <taxon>Streptophyta</taxon>
        <taxon>Embryophyta</taxon>
        <taxon>Tracheophyta</taxon>
        <taxon>Spermatophyta</taxon>
        <taxon>Magnoliopsida</taxon>
        <taxon>eudicotyledons</taxon>
        <taxon>Gunneridae</taxon>
        <taxon>Pentapetalae</taxon>
        <taxon>rosids</taxon>
        <taxon>malvids</taxon>
        <taxon>Brassicales</taxon>
        <taxon>Brassicaceae</taxon>
        <taxon>Arabideae</taxon>
        <taxon>Arabis</taxon>
    </lineage>
</organism>
<keyword evidence="6" id="KW-1185">Reference proteome</keyword>
<dbReference type="InterPro" id="IPR036291">
    <property type="entry name" value="NAD(P)-bd_dom_sf"/>
</dbReference>
<dbReference type="CDD" id="cd08958">
    <property type="entry name" value="FR_SDR_e"/>
    <property type="match status" value="1"/>
</dbReference>
<comment type="similarity">
    <text evidence="3">Belongs to the NAD(P)-dependent epimerase/dehydratase family. Dihydroflavonol-4-reductase subfamily.</text>
</comment>
<evidence type="ECO:0000313" key="5">
    <source>
        <dbReference type="EMBL" id="KFK43252.1"/>
    </source>
</evidence>
<dbReference type="FunFam" id="3.40.50.720:FF:000085">
    <property type="entry name" value="Dihydroflavonol reductase"/>
    <property type="match status" value="1"/>
</dbReference>
<dbReference type="AlphaFoldDB" id="A0A087HMA0"/>
<sequence length="323" mass="35876">MNGEGKVVCVTGASGYIASWIVKLLLLRGYTVNATVRDPNDKKKTDHLLALEGAKERLKLFKANLLEEGSFEHAIDGCDAVFHTASPVTLTVVADPQAELIDPAVKGTINILKTCTKVSFVKRVIVTSSISTVMFPRSPLGPTDLVDETTFSDPSLCEEKKLWYVLSKTLAEDAAWRFANANEIDLIVMNPGLVIGPILQPTLNFSVDVIVNFINGKNFFNRRYHRFVDVRDVALAHIKALETPSANGRYIIEGPIVTTNDVEKVLREFFPDLCNDDKREDIDMITKTYKLSVEKVKSLGIEFTPTETSLRDTVLSLKEKCLI</sequence>